<sequence length="473" mass="51884">MTKPIEVRNPRTGKFDYVIIPPPPKLLSQQCHRLRRGQNAWQEIGIEGRIEALKQWKQAILTERKLLTDALVNDTGRLATSILEIDSFLNSIDRWCNLAPQLLQETAKNTSIPFIALHQTAVPYPLVGVISPWNFPLLLSTIDTIPALLAGCAVIVKPSELTPRFVAPLMTKLNTIPHLRDALNFVEGAGQTGAALIEEVDLICFTGSVETGRVVAETAARNFIPAYLELGGKDPAIVLESADLDLAASAILWGSVVNTGQSCLSIERIYVAESIYEEFYHLLVTKAHRLQLAYPTIESGEIGPIISEKQAAIINEHLKDAVDKGAIIHCGGKVEEIGGGWWCRPTVITNVHHFMKIMNEETFGPIMPIMPFSSIEEAIDLANDSIYGLSAAIFAESAELALEIGMQLDVGAISINDAGLTAIMHEGEKNAFKFSGLGGSRMGPAGLKRFLRKKAFLIKMNTSKDPWWFHDSE</sequence>
<dbReference type="AlphaFoldDB" id="A0A480A1G5"/>
<dbReference type="FunFam" id="3.40.309.10:FF:000009">
    <property type="entry name" value="Aldehyde dehydrogenase A"/>
    <property type="match status" value="1"/>
</dbReference>
<dbReference type="InterPro" id="IPR016161">
    <property type="entry name" value="Ald_DH/histidinol_DH"/>
</dbReference>
<organism evidence="6 7">
    <name type="scientific">Sphaerospermopsis reniformis</name>
    <dbReference type="NCBI Taxonomy" id="531300"/>
    <lineage>
        <taxon>Bacteria</taxon>
        <taxon>Bacillati</taxon>
        <taxon>Cyanobacteriota</taxon>
        <taxon>Cyanophyceae</taxon>
        <taxon>Nostocales</taxon>
        <taxon>Aphanizomenonaceae</taxon>
        <taxon>Sphaerospermopsis</taxon>
    </lineage>
</organism>
<dbReference type="GO" id="GO:0016620">
    <property type="term" value="F:oxidoreductase activity, acting on the aldehyde or oxo group of donors, NAD or NADP as acceptor"/>
    <property type="evidence" value="ECO:0007669"/>
    <property type="project" value="InterPro"/>
</dbReference>
<evidence type="ECO:0000313" key="7">
    <source>
        <dbReference type="Proteomes" id="UP000300142"/>
    </source>
</evidence>
<comment type="similarity">
    <text evidence="1 4">Belongs to the aldehyde dehydrogenase family.</text>
</comment>
<evidence type="ECO:0000256" key="3">
    <source>
        <dbReference type="PROSITE-ProRule" id="PRU10007"/>
    </source>
</evidence>
<evidence type="ECO:0000256" key="4">
    <source>
        <dbReference type="RuleBase" id="RU003345"/>
    </source>
</evidence>
<dbReference type="CDD" id="cd07099">
    <property type="entry name" value="ALDH_DDALDH"/>
    <property type="match status" value="1"/>
</dbReference>
<dbReference type="InterPro" id="IPR016163">
    <property type="entry name" value="Ald_DH_C"/>
</dbReference>
<accession>A0A480A1G5</accession>
<dbReference type="Pfam" id="PF00171">
    <property type="entry name" value="Aldedh"/>
    <property type="match status" value="1"/>
</dbReference>
<dbReference type="EMBL" id="BJCE01000182">
    <property type="protein sequence ID" value="GCL38860.1"/>
    <property type="molecule type" value="Genomic_DNA"/>
</dbReference>
<dbReference type="InterPro" id="IPR029510">
    <property type="entry name" value="Ald_DH_CS_GLU"/>
</dbReference>
<comment type="caution">
    <text evidence="6">The sequence shown here is derived from an EMBL/GenBank/DDBJ whole genome shotgun (WGS) entry which is preliminary data.</text>
</comment>
<name>A0A480A1G5_9CYAN</name>
<dbReference type="PANTHER" id="PTHR42804">
    <property type="entry name" value="ALDEHYDE DEHYDROGENASE"/>
    <property type="match status" value="1"/>
</dbReference>
<dbReference type="PANTHER" id="PTHR42804:SF1">
    <property type="entry name" value="ALDEHYDE DEHYDROGENASE-RELATED"/>
    <property type="match status" value="1"/>
</dbReference>
<dbReference type="PROSITE" id="PS00687">
    <property type="entry name" value="ALDEHYDE_DEHYDR_GLU"/>
    <property type="match status" value="1"/>
</dbReference>
<dbReference type="Gene3D" id="3.40.605.10">
    <property type="entry name" value="Aldehyde Dehydrogenase, Chain A, domain 1"/>
    <property type="match status" value="1"/>
</dbReference>
<keyword evidence="2 4" id="KW-0560">Oxidoreductase</keyword>
<dbReference type="InterPro" id="IPR015590">
    <property type="entry name" value="Aldehyde_DH_dom"/>
</dbReference>
<evidence type="ECO:0000259" key="5">
    <source>
        <dbReference type="Pfam" id="PF00171"/>
    </source>
</evidence>
<evidence type="ECO:0000256" key="1">
    <source>
        <dbReference type="ARBA" id="ARBA00009986"/>
    </source>
</evidence>
<reference evidence="7" key="1">
    <citation type="submission" date="2019-02" db="EMBL/GenBank/DDBJ databases">
        <title>Draft genome sequence of Sphaerospermopsis reniformis NIES-1949.</title>
        <authorList>
            <person name="Yamaguchi H."/>
            <person name="Suzuki S."/>
            <person name="Kawachi M."/>
        </authorList>
    </citation>
    <scope>NUCLEOTIDE SEQUENCE [LARGE SCALE GENOMIC DNA]</scope>
    <source>
        <strain evidence="7">NIES-1949</strain>
    </source>
</reference>
<feature type="active site" evidence="3">
    <location>
        <position position="229"/>
    </location>
</feature>
<evidence type="ECO:0000313" key="6">
    <source>
        <dbReference type="EMBL" id="GCL38860.1"/>
    </source>
</evidence>
<feature type="domain" description="Aldehyde dehydrogenase" evidence="5">
    <location>
        <begin position="25"/>
        <end position="455"/>
    </location>
</feature>
<dbReference type="SUPFAM" id="SSF53720">
    <property type="entry name" value="ALDH-like"/>
    <property type="match status" value="1"/>
</dbReference>
<keyword evidence="7" id="KW-1185">Reference proteome</keyword>
<evidence type="ECO:0000256" key="2">
    <source>
        <dbReference type="ARBA" id="ARBA00023002"/>
    </source>
</evidence>
<protein>
    <submittedName>
        <fullName evidence="6">Aldehyde Dehydrogenase</fullName>
    </submittedName>
</protein>
<proteinExistence type="inferred from homology"/>
<dbReference type="Proteomes" id="UP000300142">
    <property type="component" value="Unassembled WGS sequence"/>
</dbReference>
<dbReference type="Gene3D" id="3.40.309.10">
    <property type="entry name" value="Aldehyde Dehydrogenase, Chain A, domain 2"/>
    <property type="match status" value="1"/>
</dbReference>
<dbReference type="RefSeq" id="WP_137668622.1">
    <property type="nucleotide sequence ID" value="NZ_BJCE01000182.1"/>
</dbReference>
<gene>
    <name evidence="6" type="ORF">SR1949_39790</name>
</gene>
<dbReference type="InterPro" id="IPR016162">
    <property type="entry name" value="Ald_DH_N"/>
</dbReference>